<gene>
    <name evidence="8" type="ORF">IAA53_10295</name>
</gene>
<evidence type="ECO:0000313" key="9">
    <source>
        <dbReference type="Proteomes" id="UP000824239"/>
    </source>
</evidence>
<evidence type="ECO:0000256" key="1">
    <source>
        <dbReference type="ARBA" id="ARBA00004141"/>
    </source>
</evidence>
<feature type="transmembrane region" description="Helical" evidence="6">
    <location>
        <begin position="65"/>
        <end position="89"/>
    </location>
</feature>
<reference evidence="8" key="2">
    <citation type="journal article" date="2021" name="PeerJ">
        <title>Extensive microbial diversity within the chicken gut microbiome revealed by metagenomics and culture.</title>
        <authorList>
            <person name="Gilroy R."/>
            <person name="Ravi A."/>
            <person name="Getino M."/>
            <person name="Pursley I."/>
            <person name="Horton D.L."/>
            <person name="Alikhan N.F."/>
            <person name="Baker D."/>
            <person name="Gharbi K."/>
            <person name="Hall N."/>
            <person name="Watson M."/>
            <person name="Adriaenssens E.M."/>
            <person name="Foster-Nyarko E."/>
            <person name="Jarju S."/>
            <person name="Secka A."/>
            <person name="Antonio M."/>
            <person name="Oren A."/>
            <person name="Chaudhuri R.R."/>
            <person name="La Ragione R."/>
            <person name="Hildebrand F."/>
            <person name="Pallen M.J."/>
        </authorList>
    </citation>
    <scope>NUCLEOTIDE SEQUENCE</scope>
    <source>
        <strain evidence="8">ChiBcec15-4380</strain>
    </source>
</reference>
<feature type="transmembrane region" description="Helical" evidence="6">
    <location>
        <begin position="184"/>
        <end position="206"/>
    </location>
</feature>
<feature type="domain" description="Peptidase S54 rhomboid" evidence="7">
    <location>
        <begin position="60"/>
        <end position="168"/>
    </location>
</feature>
<evidence type="ECO:0000256" key="2">
    <source>
        <dbReference type="ARBA" id="ARBA00022692"/>
    </source>
</evidence>
<evidence type="ECO:0000256" key="3">
    <source>
        <dbReference type="ARBA" id="ARBA00022989"/>
    </source>
</evidence>
<dbReference type="GO" id="GO:0016020">
    <property type="term" value="C:membrane"/>
    <property type="evidence" value="ECO:0007669"/>
    <property type="project" value="UniProtKB-SubCell"/>
</dbReference>
<keyword evidence="8" id="KW-0645">Protease</keyword>
<protein>
    <submittedName>
        <fullName evidence="8">Rhomboid family intramembrane serine protease</fullName>
    </submittedName>
</protein>
<dbReference type="GO" id="GO:0006508">
    <property type="term" value="P:proteolysis"/>
    <property type="evidence" value="ECO:0007669"/>
    <property type="project" value="UniProtKB-KW"/>
</dbReference>
<dbReference type="AlphaFoldDB" id="A0A9D1IY97"/>
<comment type="caution">
    <text evidence="8">The sequence shown here is derived from an EMBL/GenBank/DDBJ whole genome shotgun (WGS) entry which is preliminary data.</text>
</comment>
<evidence type="ECO:0000256" key="6">
    <source>
        <dbReference type="SAM" id="Phobius"/>
    </source>
</evidence>
<dbReference type="GO" id="GO:0004252">
    <property type="term" value="F:serine-type endopeptidase activity"/>
    <property type="evidence" value="ECO:0007669"/>
    <property type="project" value="InterPro"/>
</dbReference>
<keyword evidence="2 6" id="KW-0812">Transmembrane</keyword>
<feature type="transmembrane region" description="Helical" evidence="6">
    <location>
        <begin position="101"/>
        <end position="124"/>
    </location>
</feature>
<dbReference type="SUPFAM" id="SSF144091">
    <property type="entry name" value="Rhomboid-like"/>
    <property type="match status" value="1"/>
</dbReference>
<organism evidence="8 9">
    <name type="scientific">Candidatus Avoscillospira avicola</name>
    <dbReference type="NCBI Taxonomy" id="2840706"/>
    <lineage>
        <taxon>Bacteria</taxon>
        <taxon>Bacillati</taxon>
        <taxon>Bacillota</taxon>
        <taxon>Clostridia</taxon>
        <taxon>Eubacteriales</taxon>
        <taxon>Oscillospiraceae</taxon>
        <taxon>Oscillospiraceae incertae sedis</taxon>
        <taxon>Candidatus Avoscillospira</taxon>
    </lineage>
</organism>
<sequence length="289" mass="33603">MKNLRRDFERFCYRHQSKGIPNLMLYLSIGMAVMYIFMAIDPSNLLYSALCFDRSSILHGQVWRLITYVFIPYDNNPLFLAISMYFYYYIGRTIESQWGTFRFNLFYFSGVVITDIAALLLGATATVGSLNLSLVLAFATLFPENRVLLFFIIPLKMKYLAWVYFGVTIWEFIVYPFPYNLFPIFALLNYFLFFGSDILGVLPDFLTRGRGRAKPFGSFGGFSQKKQKPNPNWAGAYQSKDGQKPYRHKCTVCGRTDTDYPGLEFRYCSKCNGYYCYCIDHINNHAHIQ</sequence>
<feature type="transmembrane region" description="Helical" evidence="6">
    <location>
        <begin position="130"/>
        <end position="152"/>
    </location>
</feature>
<dbReference type="Pfam" id="PF01694">
    <property type="entry name" value="Rhomboid"/>
    <property type="match status" value="1"/>
</dbReference>
<evidence type="ECO:0000259" key="7">
    <source>
        <dbReference type="Pfam" id="PF01694"/>
    </source>
</evidence>
<keyword evidence="4 6" id="KW-0472">Membrane</keyword>
<dbReference type="InterPro" id="IPR035952">
    <property type="entry name" value="Rhomboid-like_sf"/>
</dbReference>
<keyword evidence="8" id="KW-0378">Hydrolase</keyword>
<accession>A0A9D1IY97</accession>
<dbReference type="EMBL" id="DVHE01000080">
    <property type="protein sequence ID" value="HIR51640.1"/>
    <property type="molecule type" value="Genomic_DNA"/>
</dbReference>
<dbReference type="Proteomes" id="UP000824239">
    <property type="component" value="Unassembled WGS sequence"/>
</dbReference>
<feature type="transmembrane region" description="Helical" evidence="6">
    <location>
        <begin position="159"/>
        <end position="178"/>
    </location>
</feature>
<feature type="transmembrane region" description="Helical" evidence="6">
    <location>
        <begin position="20"/>
        <end position="40"/>
    </location>
</feature>
<reference evidence="8" key="1">
    <citation type="submission" date="2020-10" db="EMBL/GenBank/DDBJ databases">
        <authorList>
            <person name="Gilroy R."/>
        </authorList>
    </citation>
    <scope>NUCLEOTIDE SEQUENCE</scope>
    <source>
        <strain evidence="8">ChiBcec15-4380</strain>
    </source>
</reference>
<dbReference type="Gene3D" id="1.20.1540.10">
    <property type="entry name" value="Rhomboid-like"/>
    <property type="match status" value="1"/>
</dbReference>
<evidence type="ECO:0000313" key="8">
    <source>
        <dbReference type="EMBL" id="HIR51640.1"/>
    </source>
</evidence>
<keyword evidence="3 6" id="KW-1133">Transmembrane helix</keyword>
<proteinExistence type="predicted"/>
<evidence type="ECO:0000256" key="4">
    <source>
        <dbReference type="ARBA" id="ARBA00023136"/>
    </source>
</evidence>
<comment type="subcellular location">
    <subcellularLocation>
        <location evidence="1">Membrane</location>
        <topology evidence="1">Multi-pass membrane protein</topology>
    </subcellularLocation>
</comment>
<dbReference type="InterPro" id="IPR022764">
    <property type="entry name" value="Peptidase_S54_rhomboid_dom"/>
</dbReference>
<evidence type="ECO:0000256" key="5">
    <source>
        <dbReference type="SAM" id="MobiDB-lite"/>
    </source>
</evidence>
<feature type="region of interest" description="Disordered" evidence="5">
    <location>
        <begin position="217"/>
        <end position="245"/>
    </location>
</feature>
<name>A0A9D1IY97_9FIRM</name>